<proteinExistence type="predicted"/>
<comment type="caution">
    <text evidence="2">The sequence shown here is derived from an EMBL/GenBank/DDBJ whole genome shotgun (WGS) entry which is preliminary data.</text>
</comment>
<sequence length="258" mass="28935">ECTAPYDQPLALTTTNLFEANHEDAYDSDLDEGPYASAAFMANLSSTCGTNGSSSSHINEVQISDDLFFSDVSYSLDQEMQQKEHLNSEVDSMLDDNMITYDEYQNDSGVEAVPTVGYDEHKLVNATLTAELERCKIEMQALECNKVLSEKKTLEDMYLEEIVVLKNANKVATNVLKGFQMPTHTIPMLSKRPNFAPHDLHKTSLGYSSPMYDKQARIAQHALYDGNVLLNMNHPPTRVHDSEESLVHAEVYKIKMAE</sequence>
<feature type="coiled-coil region" evidence="1">
    <location>
        <begin position="125"/>
        <end position="152"/>
    </location>
</feature>
<evidence type="ECO:0000256" key="1">
    <source>
        <dbReference type="SAM" id="Coils"/>
    </source>
</evidence>
<protein>
    <submittedName>
        <fullName evidence="2">Uncharacterized protein</fullName>
    </submittedName>
</protein>
<dbReference type="AlphaFoldDB" id="A0A699Q8N9"/>
<feature type="non-terminal residue" evidence="2">
    <location>
        <position position="1"/>
    </location>
</feature>
<keyword evidence="1" id="KW-0175">Coiled coil</keyword>
<feature type="non-terminal residue" evidence="2">
    <location>
        <position position="258"/>
    </location>
</feature>
<accession>A0A699Q8N9</accession>
<evidence type="ECO:0000313" key="2">
    <source>
        <dbReference type="EMBL" id="GFC62153.1"/>
    </source>
</evidence>
<reference evidence="2" key="1">
    <citation type="journal article" date="2019" name="Sci. Rep.">
        <title>Draft genome of Tanacetum cinerariifolium, the natural source of mosquito coil.</title>
        <authorList>
            <person name="Yamashiro T."/>
            <person name="Shiraishi A."/>
            <person name="Satake H."/>
            <person name="Nakayama K."/>
        </authorList>
    </citation>
    <scope>NUCLEOTIDE SEQUENCE</scope>
</reference>
<dbReference type="EMBL" id="BKCJ010992724">
    <property type="protein sequence ID" value="GFC62153.1"/>
    <property type="molecule type" value="Genomic_DNA"/>
</dbReference>
<gene>
    <name evidence="2" type="ORF">Tci_834123</name>
</gene>
<name>A0A699Q8N9_TANCI</name>
<organism evidence="2">
    <name type="scientific">Tanacetum cinerariifolium</name>
    <name type="common">Dalmatian daisy</name>
    <name type="synonym">Chrysanthemum cinerariifolium</name>
    <dbReference type="NCBI Taxonomy" id="118510"/>
    <lineage>
        <taxon>Eukaryota</taxon>
        <taxon>Viridiplantae</taxon>
        <taxon>Streptophyta</taxon>
        <taxon>Embryophyta</taxon>
        <taxon>Tracheophyta</taxon>
        <taxon>Spermatophyta</taxon>
        <taxon>Magnoliopsida</taxon>
        <taxon>eudicotyledons</taxon>
        <taxon>Gunneridae</taxon>
        <taxon>Pentapetalae</taxon>
        <taxon>asterids</taxon>
        <taxon>campanulids</taxon>
        <taxon>Asterales</taxon>
        <taxon>Asteraceae</taxon>
        <taxon>Asteroideae</taxon>
        <taxon>Anthemideae</taxon>
        <taxon>Anthemidinae</taxon>
        <taxon>Tanacetum</taxon>
    </lineage>
</organism>